<gene>
    <name evidence="2" type="ORF">DAH66_22200</name>
</gene>
<dbReference type="RefSeq" id="WP_082738175.1">
    <property type="nucleotide sequence ID" value="NZ_QQYZ01000047.1"/>
</dbReference>
<proteinExistence type="predicted"/>
<comment type="caution">
    <text evidence="2">The sequence shown here is derived from an EMBL/GenBank/DDBJ whole genome shotgun (WGS) entry which is preliminary data.</text>
</comment>
<organism evidence="2 3">
    <name type="scientific">Sphingomonas koreensis</name>
    <dbReference type="NCBI Taxonomy" id="93064"/>
    <lineage>
        <taxon>Bacteria</taxon>
        <taxon>Pseudomonadati</taxon>
        <taxon>Pseudomonadota</taxon>
        <taxon>Alphaproteobacteria</taxon>
        <taxon>Sphingomonadales</taxon>
        <taxon>Sphingomonadaceae</taxon>
        <taxon>Sphingomonas</taxon>
    </lineage>
</organism>
<dbReference type="Gene3D" id="1.10.260.40">
    <property type="entry name" value="lambda repressor-like DNA-binding domains"/>
    <property type="match status" value="1"/>
</dbReference>
<evidence type="ECO:0000313" key="2">
    <source>
        <dbReference type="EMBL" id="RSY76276.1"/>
    </source>
</evidence>
<name>A0A430FXN1_9SPHN</name>
<dbReference type="SUPFAM" id="SSF47413">
    <property type="entry name" value="lambda repressor-like DNA-binding domains"/>
    <property type="match status" value="1"/>
</dbReference>
<evidence type="ECO:0000259" key="1">
    <source>
        <dbReference type="Pfam" id="PF13744"/>
    </source>
</evidence>
<evidence type="ECO:0000313" key="3">
    <source>
        <dbReference type="Proteomes" id="UP000287746"/>
    </source>
</evidence>
<dbReference type="AlphaFoldDB" id="A0A430FXN1"/>
<dbReference type="GO" id="GO:0003677">
    <property type="term" value="F:DNA binding"/>
    <property type="evidence" value="ECO:0007669"/>
    <property type="project" value="InterPro"/>
</dbReference>
<reference evidence="2 3" key="1">
    <citation type="submission" date="2018-07" db="EMBL/GenBank/DDBJ databases">
        <title>Genomic and Epidemiologic Investigation of an Indolent Hospital Outbreak.</title>
        <authorList>
            <person name="Johnson R.C."/>
            <person name="Deming C."/>
            <person name="Conlan S."/>
            <person name="Zellmer C.J."/>
            <person name="Michelin A.V."/>
            <person name="Lee-Lin S."/>
            <person name="Thomas P.J."/>
            <person name="Park M."/>
            <person name="Weingarten R.A."/>
            <person name="Less J."/>
            <person name="Dekker J.P."/>
            <person name="Frank K.M."/>
            <person name="Musser K.A."/>
            <person name="Mcquiston J.R."/>
            <person name="Henderson D.K."/>
            <person name="Lau A.F."/>
            <person name="Palmore T.N."/>
            <person name="Segre J.A."/>
        </authorList>
    </citation>
    <scope>NUCLEOTIDE SEQUENCE [LARGE SCALE GENOMIC DNA]</scope>
    <source>
        <strain evidence="2 3">SK-CDC1_0717</strain>
    </source>
</reference>
<feature type="domain" description="HigA2-like helix-turn-helix" evidence="1">
    <location>
        <begin position="18"/>
        <end position="94"/>
    </location>
</feature>
<protein>
    <submittedName>
        <fullName evidence="2">XRE family transcriptional regulator</fullName>
    </submittedName>
</protein>
<dbReference type="Pfam" id="PF13744">
    <property type="entry name" value="HTH_37"/>
    <property type="match status" value="1"/>
</dbReference>
<dbReference type="InterPro" id="IPR010982">
    <property type="entry name" value="Lambda_DNA-bd_dom_sf"/>
</dbReference>
<dbReference type="Proteomes" id="UP000287746">
    <property type="component" value="Unassembled WGS sequence"/>
</dbReference>
<dbReference type="InterPro" id="IPR039554">
    <property type="entry name" value="HigA2-like_HTH"/>
</dbReference>
<sequence>MSAEPMTVETFDSVFDALADTPAEAANLTARADLLLSIRERVKSWDVPQEKAAKRLGLTRPRLNDLLRGKLDKFSLDALVNVATAAGFKLHIQLEEAA</sequence>
<accession>A0A430FXN1</accession>
<dbReference type="EMBL" id="QQYZ01000047">
    <property type="protein sequence ID" value="RSY76276.1"/>
    <property type="molecule type" value="Genomic_DNA"/>
</dbReference>